<dbReference type="Proteomes" id="UP000254958">
    <property type="component" value="Unassembled WGS sequence"/>
</dbReference>
<dbReference type="EMBL" id="JABEQI010000012">
    <property type="protein sequence ID" value="MBB2187900.1"/>
    <property type="molecule type" value="Genomic_DNA"/>
</dbReference>
<evidence type="ECO:0000313" key="1">
    <source>
        <dbReference type="EMBL" id="MBB2187900.1"/>
    </source>
</evidence>
<evidence type="ECO:0000313" key="3">
    <source>
        <dbReference type="Proteomes" id="UP000254958"/>
    </source>
</evidence>
<name>A0A370FVM4_GLULI</name>
<accession>A0A370FVM4</accession>
<reference evidence="1 4" key="2">
    <citation type="submission" date="2020-04" db="EMBL/GenBank/DDBJ databases">
        <title>Description of novel Gluconacetobacter.</title>
        <authorList>
            <person name="Sombolestani A."/>
        </authorList>
    </citation>
    <scope>NUCLEOTIDE SEQUENCE [LARGE SCALE GENOMIC DNA]</scope>
    <source>
        <strain evidence="1 4">LMG 1382</strain>
    </source>
</reference>
<dbReference type="InterPro" id="IPR036249">
    <property type="entry name" value="Thioredoxin-like_sf"/>
</dbReference>
<dbReference type="AlphaFoldDB" id="A0A370FVM4"/>
<gene>
    <name evidence="2" type="ORF">C7453_11525</name>
    <name evidence="1" type="ORF">HLH32_16245</name>
</gene>
<dbReference type="Gene3D" id="3.40.30.10">
    <property type="entry name" value="Glutaredoxin"/>
    <property type="match status" value="1"/>
</dbReference>
<organism evidence="2 3">
    <name type="scientific">Gluconacetobacter liquefaciens</name>
    <name type="common">Acetobacter liquefaciens</name>
    <dbReference type="NCBI Taxonomy" id="89584"/>
    <lineage>
        <taxon>Bacteria</taxon>
        <taxon>Pseudomonadati</taxon>
        <taxon>Pseudomonadota</taxon>
        <taxon>Alphaproteobacteria</taxon>
        <taxon>Acetobacterales</taxon>
        <taxon>Acetobacteraceae</taxon>
        <taxon>Gluconacetobacter</taxon>
    </lineage>
</organism>
<evidence type="ECO:0000313" key="4">
    <source>
        <dbReference type="Proteomes" id="UP000562982"/>
    </source>
</evidence>
<dbReference type="OrthoDB" id="462848at2"/>
<keyword evidence="3" id="KW-1185">Reference proteome</keyword>
<dbReference type="Proteomes" id="UP000562982">
    <property type="component" value="Unassembled WGS sequence"/>
</dbReference>
<sequence>MMTLLIVSQVLLFAAIVALVLVVLALARQIGILHERIAPIGQQQPQRGLEVGQALPRITMRTLEGAPFPVGERLAAGTIRMLPFVGADCPVCKRVLPIALDVAHERGLEPVLVGDGAVPELEALRARLALGEVPFVTGVELGLVLQVSRLPTLVLLDDNGTILARDVVNTRRQVEALLPTVTGHSAAA</sequence>
<dbReference type="EMBL" id="QQAW01000015">
    <property type="protein sequence ID" value="RDI34216.1"/>
    <property type="molecule type" value="Genomic_DNA"/>
</dbReference>
<dbReference type="RefSeq" id="WP_114729285.1">
    <property type="nucleotide sequence ID" value="NZ_BJMI01000023.1"/>
</dbReference>
<proteinExistence type="predicted"/>
<evidence type="ECO:0000313" key="2">
    <source>
        <dbReference type="EMBL" id="RDI34216.1"/>
    </source>
</evidence>
<comment type="caution">
    <text evidence="2">The sequence shown here is derived from an EMBL/GenBank/DDBJ whole genome shotgun (WGS) entry which is preliminary data.</text>
</comment>
<reference evidence="2 3" key="1">
    <citation type="submission" date="2018-07" db="EMBL/GenBank/DDBJ databases">
        <title>Genomic Encyclopedia of Type Strains, Phase IV (KMG-IV): sequencing the most valuable type-strain genomes for metagenomic binning, comparative biology and taxonomic classification.</title>
        <authorList>
            <person name="Goeker M."/>
        </authorList>
    </citation>
    <scope>NUCLEOTIDE SEQUENCE [LARGE SCALE GENOMIC DNA]</scope>
    <source>
        <strain evidence="2 3">DSM 5603</strain>
    </source>
</reference>
<protein>
    <submittedName>
        <fullName evidence="1">Alkyl hydroperoxide reductase</fullName>
    </submittedName>
    <submittedName>
        <fullName evidence="2">Methylamine dehydrogenase accessory protein MauD</fullName>
    </submittedName>
</protein>
<dbReference type="SUPFAM" id="SSF52833">
    <property type="entry name" value="Thioredoxin-like"/>
    <property type="match status" value="1"/>
</dbReference>